<accession>A0A426X0I8</accession>
<dbReference type="AlphaFoldDB" id="A0A426X0I8"/>
<evidence type="ECO:0000313" key="6">
    <source>
        <dbReference type="EMBL" id="RRT32989.1"/>
    </source>
</evidence>
<comment type="subcellular location">
    <subcellularLocation>
        <location evidence="1">Membrane</location>
        <topology evidence="1">Single-pass membrane protein</topology>
    </subcellularLocation>
</comment>
<dbReference type="PANTHER" id="PTHR24298">
    <property type="entry name" value="FLAVONOID 3'-MONOOXYGENASE-RELATED"/>
    <property type="match status" value="1"/>
</dbReference>
<dbReference type="InterPro" id="IPR036396">
    <property type="entry name" value="Cyt_P450_sf"/>
</dbReference>
<keyword evidence="4" id="KW-1133">Transmembrane helix</keyword>
<dbReference type="Gene3D" id="1.10.630.10">
    <property type="entry name" value="Cytochrome P450"/>
    <property type="match status" value="1"/>
</dbReference>
<evidence type="ECO:0000256" key="2">
    <source>
        <dbReference type="ARBA" id="ARBA00022692"/>
    </source>
</evidence>
<protein>
    <submittedName>
        <fullName evidence="6">Uncharacterized protein</fullName>
    </submittedName>
</protein>
<comment type="caution">
    <text evidence="6">The sequence shown here is derived from an EMBL/GenBank/DDBJ whole genome shotgun (WGS) entry which is preliminary data.</text>
</comment>
<proteinExistence type="predicted"/>
<organism evidence="6 7">
    <name type="scientific">Ensete ventricosum</name>
    <name type="common">Abyssinian banana</name>
    <name type="synonym">Musa ensete</name>
    <dbReference type="NCBI Taxonomy" id="4639"/>
    <lineage>
        <taxon>Eukaryota</taxon>
        <taxon>Viridiplantae</taxon>
        <taxon>Streptophyta</taxon>
        <taxon>Embryophyta</taxon>
        <taxon>Tracheophyta</taxon>
        <taxon>Spermatophyta</taxon>
        <taxon>Magnoliopsida</taxon>
        <taxon>Liliopsida</taxon>
        <taxon>Zingiberales</taxon>
        <taxon>Musaceae</taxon>
        <taxon>Ensete</taxon>
    </lineage>
</organism>
<evidence type="ECO:0000256" key="5">
    <source>
        <dbReference type="ARBA" id="ARBA00023136"/>
    </source>
</evidence>
<dbReference type="SUPFAM" id="SSF48264">
    <property type="entry name" value="Cytochrome P450"/>
    <property type="match status" value="1"/>
</dbReference>
<dbReference type="GO" id="GO:0016709">
    <property type="term" value="F:oxidoreductase activity, acting on paired donors, with incorporation or reduction of molecular oxygen, NAD(P)H as one donor, and incorporation of one atom of oxygen"/>
    <property type="evidence" value="ECO:0007669"/>
    <property type="project" value="TreeGrafter"/>
</dbReference>
<dbReference type="GO" id="GO:0016020">
    <property type="term" value="C:membrane"/>
    <property type="evidence" value="ECO:0007669"/>
    <property type="project" value="UniProtKB-SubCell"/>
</dbReference>
<dbReference type="Pfam" id="PF00067">
    <property type="entry name" value="p450"/>
    <property type="match status" value="1"/>
</dbReference>
<dbReference type="PANTHER" id="PTHR24298:SF800">
    <property type="entry name" value="CYTOCHROME P450 89A2-RELATED"/>
    <property type="match status" value="1"/>
</dbReference>
<evidence type="ECO:0000256" key="1">
    <source>
        <dbReference type="ARBA" id="ARBA00004167"/>
    </source>
</evidence>
<dbReference type="EMBL" id="AMZH03030172">
    <property type="protein sequence ID" value="RRT32989.1"/>
    <property type="molecule type" value="Genomic_DNA"/>
</dbReference>
<dbReference type="GO" id="GO:0020037">
    <property type="term" value="F:heme binding"/>
    <property type="evidence" value="ECO:0007669"/>
    <property type="project" value="InterPro"/>
</dbReference>
<evidence type="ECO:0000313" key="7">
    <source>
        <dbReference type="Proteomes" id="UP000287651"/>
    </source>
</evidence>
<dbReference type="InterPro" id="IPR001128">
    <property type="entry name" value="Cyt_P450"/>
</dbReference>
<evidence type="ECO:0000256" key="4">
    <source>
        <dbReference type="ARBA" id="ARBA00022989"/>
    </source>
</evidence>
<name>A0A426X0I8_ENSVE</name>
<reference evidence="6 7" key="1">
    <citation type="journal article" date="2014" name="Agronomy (Basel)">
        <title>A Draft Genome Sequence for Ensete ventricosum, the Drought-Tolerant Tree Against Hunger.</title>
        <authorList>
            <person name="Harrison J."/>
            <person name="Moore K.A."/>
            <person name="Paszkiewicz K."/>
            <person name="Jones T."/>
            <person name="Grant M."/>
            <person name="Ambacheew D."/>
            <person name="Muzemil S."/>
            <person name="Studholme D.J."/>
        </authorList>
    </citation>
    <scope>NUCLEOTIDE SEQUENCE [LARGE SCALE GENOMIC DNA]</scope>
</reference>
<keyword evidence="3" id="KW-0479">Metal-binding</keyword>
<dbReference type="GO" id="GO:0005506">
    <property type="term" value="F:iron ion binding"/>
    <property type="evidence" value="ECO:0007669"/>
    <property type="project" value="InterPro"/>
</dbReference>
<keyword evidence="5" id="KW-0472">Membrane</keyword>
<dbReference type="InterPro" id="IPR051103">
    <property type="entry name" value="Plant_metabolite_P450s"/>
</dbReference>
<evidence type="ECO:0000256" key="3">
    <source>
        <dbReference type="ARBA" id="ARBA00022723"/>
    </source>
</evidence>
<sequence>MAVGQIEVTRRHVLAAFNEIHDFSYFPKITKLVFRKLWNKLVALRRRFASRSSPVGGRKLTDKEFVSLCSEFMIACTGTTATVLQWIMAHLMLEQHLQRKLFDEIEEIAGA</sequence>
<keyword evidence="2" id="KW-0812">Transmembrane</keyword>
<gene>
    <name evidence="6" type="ORF">B296_00056951</name>
</gene>
<dbReference type="Proteomes" id="UP000287651">
    <property type="component" value="Unassembled WGS sequence"/>
</dbReference>